<sequence length="88" mass="10161">MALSITEKGWWPSVPTIRTIIKKKQPKVYEQLMAIYPVPETKESKSLDTLQYPMGKAVKISRWEIEAAMTHDSYRRGQGGIRQVRRGN</sequence>
<organism evidence="1 2">
    <name type="scientific">Desulfosporosinus lacus DSM 15449</name>
    <dbReference type="NCBI Taxonomy" id="1121420"/>
    <lineage>
        <taxon>Bacteria</taxon>
        <taxon>Bacillati</taxon>
        <taxon>Bacillota</taxon>
        <taxon>Clostridia</taxon>
        <taxon>Eubacteriales</taxon>
        <taxon>Desulfitobacteriaceae</taxon>
        <taxon>Desulfosporosinus</taxon>
    </lineage>
</organism>
<reference evidence="2" key="1">
    <citation type="submission" date="2016-11" db="EMBL/GenBank/DDBJ databases">
        <authorList>
            <person name="Varghese N."/>
            <person name="Submissions S."/>
        </authorList>
    </citation>
    <scope>NUCLEOTIDE SEQUENCE [LARGE SCALE GENOMIC DNA]</scope>
    <source>
        <strain evidence="2">DSM 15449</strain>
    </source>
</reference>
<proteinExistence type="predicted"/>
<dbReference type="AlphaFoldDB" id="A0A1M5WH98"/>
<dbReference type="EMBL" id="FQXJ01000005">
    <property type="protein sequence ID" value="SHH86919.1"/>
    <property type="molecule type" value="Genomic_DNA"/>
</dbReference>
<name>A0A1M5WH98_9FIRM</name>
<dbReference type="Proteomes" id="UP000183954">
    <property type="component" value="Unassembled WGS sequence"/>
</dbReference>
<gene>
    <name evidence="1" type="ORF">SAMN02746098_01620</name>
</gene>
<keyword evidence="2" id="KW-1185">Reference proteome</keyword>
<protein>
    <submittedName>
        <fullName evidence="1">Uncharacterized protein</fullName>
    </submittedName>
</protein>
<evidence type="ECO:0000313" key="2">
    <source>
        <dbReference type="Proteomes" id="UP000183954"/>
    </source>
</evidence>
<evidence type="ECO:0000313" key="1">
    <source>
        <dbReference type="EMBL" id="SHH86919.1"/>
    </source>
</evidence>
<accession>A0A1M5WH98</accession>
<dbReference type="STRING" id="1121420.SAMN02746098_01620"/>